<dbReference type="GeneID" id="25983809"/>
<feature type="compositionally biased region" description="Basic residues" evidence="1">
    <location>
        <begin position="334"/>
        <end position="344"/>
    </location>
</feature>
<proteinExistence type="predicted"/>
<gene>
    <name evidence="2" type="ORF">A1Q1_00295</name>
</gene>
<dbReference type="AlphaFoldDB" id="J8TIB4"/>
<dbReference type="KEGG" id="tasa:A1Q1_00295"/>
<evidence type="ECO:0000313" key="3">
    <source>
        <dbReference type="Proteomes" id="UP000002748"/>
    </source>
</evidence>
<comment type="caution">
    <text evidence="2">The sequence shown here is derived from an EMBL/GenBank/DDBJ whole genome shotgun (WGS) entry which is preliminary data.</text>
</comment>
<dbReference type="EMBL" id="ALBS01000010">
    <property type="protein sequence ID" value="EJT52981.1"/>
    <property type="molecule type" value="Genomic_DNA"/>
</dbReference>
<dbReference type="HOGENOM" id="CLU_410033_0_0_1"/>
<feature type="region of interest" description="Disordered" evidence="1">
    <location>
        <begin position="320"/>
        <end position="358"/>
    </location>
</feature>
<feature type="compositionally biased region" description="Low complexity" evidence="1">
    <location>
        <begin position="345"/>
        <end position="358"/>
    </location>
</feature>
<feature type="compositionally biased region" description="Acidic residues" evidence="1">
    <location>
        <begin position="639"/>
        <end position="655"/>
    </location>
</feature>
<feature type="region of interest" description="Disordered" evidence="1">
    <location>
        <begin position="380"/>
        <end position="444"/>
    </location>
</feature>
<evidence type="ECO:0000256" key="1">
    <source>
        <dbReference type="SAM" id="MobiDB-lite"/>
    </source>
</evidence>
<feature type="compositionally biased region" description="Low complexity" evidence="1">
    <location>
        <begin position="320"/>
        <end position="333"/>
    </location>
</feature>
<evidence type="ECO:0000313" key="2">
    <source>
        <dbReference type="EMBL" id="EJT52981.1"/>
    </source>
</evidence>
<feature type="region of interest" description="Disordered" evidence="1">
    <location>
        <begin position="634"/>
        <end position="655"/>
    </location>
</feature>
<dbReference type="Proteomes" id="UP000002748">
    <property type="component" value="Unassembled WGS sequence"/>
</dbReference>
<accession>J8TIB4</accession>
<reference evidence="2 3" key="1">
    <citation type="journal article" date="2012" name="Eukaryot. Cell">
        <title>Draft genome sequence of CBS 2479, the standard type strain of Trichosporon asahii.</title>
        <authorList>
            <person name="Yang R.Y."/>
            <person name="Li H.T."/>
            <person name="Zhu H."/>
            <person name="Zhou G.P."/>
            <person name="Wang M."/>
            <person name="Wang L."/>
        </authorList>
    </citation>
    <scope>NUCLEOTIDE SEQUENCE [LARGE SCALE GENOMIC DNA]</scope>
    <source>
        <strain evidence="3">ATCC 90039 / CBS 2479 / JCM 2466 / KCTC 7840 / NCYC 2677 / UAMH 7654</strain>
    </source>
</reference>
<name>J8TIB4_TRIAS</name>
<dbReference type="RefSeq" id="XP_014184468.1">
    <property type="nucleotide sequence ID" value="XM_014328993.1"/>
</dbReference>
<dbReference type="VEuPathDB" id="FungiDB:A1Q1_00295"/>
<feature type="compositionally biased region" description="Low complexity" evidence="1">
    <location>
        <begin position="380"/>
        <end position="394"/>
    </location>
</feature>
<feature type="compositionally biased region" description="Basic residues" evidence="1">
    <location>
        <begin position="417"/>
        <end position="435"/>
    </location>
</feature>
<sequence>MHTVHVARRSLRPPAHNPCLILTSPGNQRGFELLSLADHFVLDDVGTHTRAGHNASKYIMSGGEEMHESILNKLGCARSSKISTKKPAPLLNSSSPMGDNNSPYAQHWGLPQSTAAAFYQTGWGNCSALPNTPRPDFNQFLQECQAEADTAPANMNAPIPELPAEARQLVPGNAFEALGINLNRDAPVKPQLEPSSAERSALPARPTAVLEPPDWQNQQAPLLPPLPGTENANPAPAYSVQECDQPAACNANFTPACSMQEWNQPAAPNANSAPACSMQEWNQPAASNAPPTLAAAMDRLSNAQMTVHDVLAALGAPIEPVASAPPSGPAPKKTQPKGKGKGKAATRAPVAEKAAVAPEPKKRVRRVAAKKAAAAITAAAEDVDVSDSSVDPAVSAPPAPAPAPVKTTGGRGGRGGHGGRRKSAKAAAKTHKRTRSSASSTSVALSISDIKMDPIKPRRNQNQRAVYYPPRKLTPWTELMARHLANSLPSVKDGKIEVLYTDDHRAPHGREIGVRRVCGECNKLLPYPVKKVKDDEPNETVRLGVMPGTTVMLHCNACGIYQRDKVQRRAFGMWGITGHVYADGDKEYVPMAKSEHKRKAGEREQRKRIDRKFKTMLEKLKKEKAERQAARLAVLCEGGEGETPDVDGEYSEDEEPEYDIVDIEVWGEDE</sequence>
<organism evidence="2 3">
    <name type="scientific">Trichosporon asahii var. asahii (strain ATCC 90039 / CBS 2479 / JCM 2466 / KCTC 7840 / NBRC 103889/ NCYC 2677 / UAMH 7654)</name>
    <name type="common">Yeast</name>
    <dbReference type="NCBI Taxonomy" id="1186058"/>
    <lineage>
        <taxon>Eukaryota</taxon>
        <taxon>Fungi</taxon>
        <taxon>Dikarya</taxon>
        <taxon>Basidiomycota</taxon>
        <taxon>Agaricomycotina</taxon>
        <taxon>Tremellomycetes</taxon>
        <taxon>Trichosporonales</taxon>
        <taxon>Trichosporonaceae</taxon>
        <taxon>Trichosporon</taxon>
    </lineage>
</organism>
<protein>
    <submittedName>
        <fullName evidence="2">Uncharacterized protein</fullName>
    </submittedName>
</protein>